<accession>A0AAD3ATI3</accession>
<dbReference type="Pfam" id="PF08279">
    <property type="entry name" value="HTH_11"/>
    <property type="match status" value="1"/>
</dbReference>
<comment type="caution">
    <text evidence="2">The sequence shown here is derived from an EMBL/GenBank/DDBJ whole genome shotgun (WGS) entry which is preliminary data.</text>
</comment>
<organism evidence="2 3">
    <name type="scientific">Francisella tularensis subsp. tularensis str. SCHU S4 substr. FSC237</name>
    <dbReference type="NCBI Taxonomy" id="1341660"/>
    <lineage>
        <taxon>Bacteria</taxon>
        <taxon>Pseudomonadati</taxon>
        <taxon>Pseudomonadota</taxon>
        <taxon>Gammaproteobacteria</taxon>
        <taxon>Thiotrichales</taxon>
        <taxon>Francisellaceae</taxon>
        <taxon>Francisella</taxon>
    </lineage>
</organism>
<dbReference type="Gene3D" id="1.10.10.10">
    <property type="entry name" value="Winged helix-like DNA-binding domain superfamily/Winged helix DNA-binding domain"/>
    <property type="match status" value="1"/>
</dbReference>
<dbReference type="CDD" id="cd00090">
    <property type="entry name" value="HTH_ARSR"/>
    <property type="match status" value="1"/>
</dbReference>
<dbReference type="InterPro" id="IPR011991">
    <property type="entry name" value="ArsR-like_HTH"/>
</dbReference>
<evidence type="ECO:0000313" key="3">
    <source>
        <dbReference type="Proteomes" id="UP000023806"/>
    </source>
</evidence>
<dbReference type="PROSITE" id="PS50987">
    <property type="entry name" value="HTH_ARSR_2"/>
    <property type="match status" value="1"/>
</dbReference>
<dbReference type="AlphaFoldDB" id="A0AAD3ATI3"/>
<name>A0AAD3ATI3_FRATT</name>
<dbReference type="InterPro" id="IPR001845">
    <property type="entry name" value="HTH_ArsR_DNA-bd_dom"/>
</dbReference>
<dbReference type="Proteomes" id="UP000023806">
    <property type="component" value="Unassembled WGS sequence"/>
</dbReference>
<evidence type="ECO:0000259" key="1">
    <source>
        <dbReference type="PROSITE" id="PS50987"/>
    </source>
</evidence>
<reference evidence="2 3" key="1">
    <citation type="submission" date="2014-03" db="EMBL/GenBank/DDBJ databases">
        <title>The Genome Sequence of Francisella tularensis subsp. tularensis str. SCHU S4 substr. FSC043.</title>
        <authorList>
            <consortium name="The Broad Institute Genomics Platform"/>
            <consortium name="The Broad Institute Genome Sequencing Center for Infectious Disease"/>
            <person name="Chapman S.B."/>
            <person name="Guina T."/>
            <person name="Gelhaus C."/>
            <person name="Comer J."/>
            <person name="Sellati T."/>
            <person name="Sjostedt A."/>
            <person name="Young S.K."/>
            <person name="Zeng Q."/>
            <person name="Gargeya S."/>
            <person name="Abouelleil A."/>
            <person name="Alvarado L."/>
            <person name="Chapman S.B."/>
            <person name="Gainer-Dewar J."/>
            <person name="Goldberg J."/>
            <person name="Griggs A."/>
            <person name="Gujja S."/>
            <person name="Hansen M."/>
            <person name="Howarth C."/>
            <person name="Imamovic A."/>
            <person name="Larimer J."/>
            <person name="Murphy C."/>
            <person name="Naylor J."/>
            <person name="Pearson M."/>
            <person name="Poon T.W."/>
            <person name="Priest M."/>
            <person name="Roberts A."/>
            <person name="Saif S."/>
            <person name="Shea T."/>
            <person name="Sykes S."/>
            <person name="Wortman J."/>
            <person name="Nusbaum C."/>
            <person name="Birren B."/>
        </authorList>
    </citation>
    <scope>NUCLEOTIDE SEQUENCE [LARGE SCALE GENOMIC DNA]</scope>
    <source>
        <strain evidence="2 3">Schu S4</strain>
    </source>
</reference>
<dbReference type="InterPro" id="IPR036388">
    <property type="entry name" value="WH-like_DNA-bd_sf"/>
</dbReference>
<dbReference type="GO" id="GO:0003700">
    <property type="term" value="F:DNA-binding transcription factor activity"/>
    <property type="evidence" value="ECO:0007669"/>
    <property type="project" value="InterPro"/>
</dbReference>
<protein>
    <recommendedName>
        <fullName evidence="1">HTH arsR-type domain-containing protein</fullName>
    </recommendedName>
</protein>
<dbReference type="EMBL" id="JIDS01000002">
    <property type="protein sequence ID" value="EZK38344.1"/>
    <property type="molecule type" value="Genomic_DNA"/>
</dbReference>
<proteinExistence type="predicted"/>
<dbReference type="SUPFAM" id="SSF46785">
    <property type="entry name" value="Winged helix' DNA-binding domain"/>
    <property type="match status" value="1"/>
</dbReference>
<evidence type="ECO:0000313" key="2">
    <source>
        <dbReference type="EMBL" id="EZK38344.1"/>
    </source>
</evidence>
<dbReference type="InterPro" id="IPR036390">
    <property type="entry name" value="WH_DNA-bd_sf"/>
</dbReference>
<gene>
    <name evidence="2" type="ORF">P250_03110</name>
</gene>
<sequence length="44" mass="4896">MNKTQLQILTFLDDEKYVSGEDIAQKLGISRAAISKNIKALKDS</sequence>
<feature type="domain" description="HTH arsR-type" evidence="1">
    <location>
        <begin position="1"/>
        <end position="44"/>
    </location>
</feature>
<dbReference type="InterPro" id="IPR013196">
    <property type="entry name" value="HTH_11"/>
</dbReference>